<proteinExistence type="predicted"/>
<keyword evidence="3" id="KW-1185">Reference proteome</keyword>
<comment type="caution">
    <text evidence="2">The sequence shown here is derived from an EMBL/GenBank/DDBJ whole genome shotgun (WGS) entry which is preliminary data.</text>
</comment>
<gene>
    <name evidence="2" type="ORF">EWM64_g10778</name>
</gene>
<organism evidence="2 3">
    <name type="scientific">Hericium alpestre</name>
    <dbReference type="NCBI Taxonomy" id="135208"/>
    <lineage>
        <taxon>Eukaryota</taxon>
        <taxon>Fungi</taxon>
        <taxon>Dikarya</taxon>
        <taxon>Basidiomycota</taxon>
        <taxon>Agaricomycotina</taxon>
        <taxon>Agaricomycetes</taxon>
        <taxon>Russulales</taxon>
        <taxon>Hericiaceae</taxon>
        <taxon>Hericium</taxon>
    </lineage>
</organism>
<feature type="region of interest" description="Disordered" evidence="1">
    <location>
        <begin position="82"/>
        <end position="107"/>
    </location>
</feature>
<dbReference type="AlphaFoldDB" id="A0A4Y9ZHD7"/>
<reference evidence="2 3" key="1">
    <citation type="submission" date="2019-02" db="EMBL/GenBank/DDBJ databases">
        <title>Genome sequencing of the rare red list fungi Hericium alpestre (H. flagellum).</title>
        <authorList>
            <person name="Buettner E."/>
            <person name="Kellner H."/>
        </authorList>
    </citation>
    <scope>NUCLEOTIDE SEQUENCE [LARGE SCALE GENOMIC DNA]</scope>
    <source>
        <strain evidence="2 3">DSM 108284</strain>
    </source>
</reference>
<evidence type="ECO:0000313" key="3">
    <source>
        <dbReference type="Proteomes" id="UP000298061"/>
    </source>
</evidence>
<accession>A0A4Y9ZHD7</accession>
<protein>
    <submittedName>
        <fullName evidence="2">Uncharacterized protein</fullName>
    </submittedName>
</protein>
<dbReference type="Proteomes" id="UP000298061">
    <property type="component" value="Unassembled WGS sequence"/>
</dbReference>
<dbReference type="EMBL" id="SFCI01003130">
    <property type="protein sequence ID" value="TFY73233.1"/>
    <property type="molecule type" value="Genomic_DNA"/>
</dbReference>
<name>A0A4Y9ZHD7_9AGAM</name>
<feature type="non-terminal residue" evidence="2">
    <location>
        <position position="1"/>
    </location>
</feature>
<evidence type="ECO:0000313" key="2">
    <source>
        <dbReference type="EMBL" id="TFY73233.1"/>
    </source>
</evidence>
<dbReference type="OrthoDB" id="78198at2759"/>
<evidence type="ECO:0000256" key="1">
    <source>
        <dbReference type="SAM" id="MobiDB-lite"/>
    </source>
</evidence>
<feature type="compositionally biased region" description="Polar residues" evidence="1">
    <location>
        <begin position="97"/>
        <end position="107"/>
    </location>
</feature>
<sequence length="107" mass="11947">VDERRQTRNYLIRSDLLPDPKANTPWQVLYNSQNDRAFITTMGLNTATIQFILESGFAAKWYGRPIPRSDGDLLNADADARRAGGTSISDNPDAYLSRSSCPSNVRL</sequence>